<dbReference type="RefSeq" id="WP_244878111.1">
    <property type="nucleotide sequence ID" value="NZ_LQQC01000008.1"/>
</dbReference>
<dbReference type="CDD" id="cd03788">
    <property type="entry name" value="GT20_TPS"/>
    <property type="match status" value="1"/>
</dbReference>
<sequence>MKRLYAADQLPTIDPPAEGPEFLVVANRLPIDRDDSGDEPGWKTAPGGLVTGLAPVVRRASGAWIGWPGITDTDVDPFEHDGMHLVPVRLSSEDFQMYYEGFSNGTLWPLFHDVIAPPAFHRTWWDKYLEVNTRFAIRTAETAGKNATVWVHDYQLFLVPQLLRSMRPDVSIGFFLHIPFPPVELYSQLPWRSEILRGVQGADLIGFQRPTDAANFRRCVRKHSGFITKGDDITVTADPDLGTEEHITRAAHYPISVDTDALIELADTPAIQARAQEIRRELGNPDIVILGTDRMDYTKGLRHRLKAVHELLREGRLDKDKVTFVQIATPSRERLDHYKQIRTEVELAVGHTNGEFSGLHNQVIHYFHYSFPRDEMTAFYLAADVMLVTPLRDGMNLVAKEYTACRTDDSGALVLSEFAGAADQLTQAVLINPHDITELKNGIMRAVGMEVREQRRRMRPMRRRLKDETVHTWARSFLSDLAWIAGAEPVPLETAAISLDAARTGLDGTEVPGEVAGEVPGQGQAAESSEAPGQVPGEAPGQNSGGTAP</sequence>
<evidence type="ECO:0000313" key="3">
    <source>
        <dbReference type="EMBL" id="KXZ58971.1"/>
    </source>
</evidence>
<feature type="region of interest" description="Disordered" evidence="2">
    <location>
        <begin position="506"/>
        <end position="549"/>
    </location>
</feature>
<dbReference type="EC" id="2.4.1.-" evidence="3"/>
<evidence type="ECO:0000313" key="4">
    <source>
        <dbReference type="Proteomes" id="UP000243589"/>
    </source>
</evidence>
<dbReference type="GO" id="GO:0003825">
    <property type="term" value="F:alpha,alpha-trehalose-phosphate synthase (UDP-forming) activity"/>
    <property type="evidence" value="ECO:0007669"/>
    <property type="project" value="TreeGrafter"/>
</dbReference>
<evidence type="ECO:0000256" key="1">
    <source>
        <dbReference type="ARBA" id="ARBA00008799"/>
    </source>
</evidence>
<dbReference type="PATRIC" id="fig|479117.4.peg.847"/>
<dbReference type="SUPFAM" id="SSF53756">
    <property type="entry name" value="UDP-Glycosyltransferase/glycogen phosphorylase"/>
    <property type="match status" value="1"/>
</dbReference>
<dbReference type="GO" id="GO:0004805">
    <property type="term" value="F:trehalose-phosphatase activity"/>
    <property type="evidence" value="ECO:0007669"/>
    <property type="project" value="TreeGrafter"/>
</dbReference>
<comment type="similarity">
    <text evidence="1">Belongs to the glycosyltransferase 20 family.</text>
</comment>
<dbReference type="AlphaFoldDB" id="A0A150HA99"/>
<evidence type="ECO:0000256" key="2">
    <source>
        <dbReference type="SAM" id="MobiDB-lite"/>
    </source>
</evidence>
<dbReference type="GO" id="GO:0005992">
    <property type="term" value="P:trehalose biosynthetic process"/>
    <property type="evidence" value="ECO:0007669"/>
    <property type="project" value="InterPro"/>
</dbReference>
<keyword evidence="4" id="KW-1185">Reference proteome</keyword>
<dbReference type="Proteomes" id="UP000243589">
    <property type="component" value="Unassembled WGS sequence"/>
</dbReference>
<dbReference type="PANTHER" id="PTHR10788:SF106">
    <property type="entry name" value="BCDNA.GH08860"/>
    <property type="match status" value="1"/>
</dbReference>
<gene>
    <name evidence="3" type="primary">otsA</name>
    <name evidence="3" type="ORF">Bravens_00846</name>
</gene>
<comment type="caution">
    <text evidence="3">The sequence shown here is derived from an EMBL/GenBank/DDBJ whole genome shotgun (WGS) entry which is preliminary data.</text>
</comment>
<keyword evidence="3" id="KW-0328">Glycosyltransferase</keyword>
<name>A0A150HA99_9MICO</name>
<accession>A0A150HA99</accession>
<dbReference type="Pfam" id="PF00982">
    <property type="entry name" value="Glyco_transf_20"/>
    <property type="match status" value="1"/>
</dbReference>
<dbReference type="InterPro" id="IPR001830">
    <property type="entry name" value="Glyco_trans_20"/>
</dbReference>
<dbReference type="EMBL" id="LQQC01000008">
    <property type="protein sequence ID" value="KXZ58971.1"/>
    <property type="molecule type" value="Genomic_DNA"/>
</dbReference>
<organism evidence="3 4">
    <name type="scientific">Brevibacterium ravenspurgense</name>
    <dbReference type="NCBI Taxonomy" id="479117"/>
    <lineage>
        <taxon>Bacteria</taxon>
        <taxon>Bacillati</taxon>
        <taxon>Actinomycetota</taxon>
        <taxon>Actinomycetes</taxon>
        <taxon>Micrococcales</taxon>
        <taxon>Brevibacteriaceae</taxon>
        <taxon>Brevibacterium</taxon>
    </lineage>
</organism>
<dbReference type="Gene3D" id="3.40.50.2000">
    <property type="entry name" value="Glycogen Phosphorylase B"/>
    <property type="match status" value="2"/>
</dbReference>
<proteinExistence type="inferred from homology"/>
<dbReference type="PANTHER" id="PTHR10788">
    <property type="entry name" value="TREHALOSE-6-PHOSPHATE SYNTHASE"/>
    <property type="match status" value="1"/>
</dbReference>
<reference evidence="3 4" key="1">
    <citation type="submission" date="2016-01" db="EMBL/GenBank/DDBJ databases">
        <title>Use of Whole Genome Sequencing to ascertain that Brevibacterium massiliense (Roux, Raoult 2009) is a later heterotypic synonym of Brevibacterium ravenspurgense (Mages 2008).</title>
        <authorList>
            <person name="Bernier A.-M."/>
            <person name="Burdz T."/>
            <person name="Huynh C."/>
            <person name="Pachecho A.L."/>
            <person name="Wiebe D."/>
            <person name="Bonner C."/>
            <person name="Bernard K."/>
        </authorList>
    </citation>
    <scope>NUCLEOTIDE SEQUENCE [LARGE SCALE GENOMIC DNA]</scope>
    <source>
        <strain evidence="3 4">CCUG56047</strain>
    </source>
</reference>
<protein>
    <submittedName>
        <fullName evidence="3">Trehalose-phosphate synthase</fullName>
        <ecNumber evidence="3">2.4.1.-</ecNumber>
    </submittedName>
</protein>
<keyword evidence="3" id="KW-0808">Transferase</keyword>
<dbReference type="GO" id="GO:0005829">
    <property type="term" value="C:cytosol"/>
    <property type="evidence" value="ECO:0007669"/>
    <property type="project" value="TreeGrafter"/>
</dbReference>